<dbReference type="InterPro" id="IPR024675">
    <property type="entry name" value="eIF3g_N"/>
</dbReference>
<dbReference type="Proteomes" id="UP000267821">
    <property type="component" value="Unassembled WGS sequence"/>
</dbReference>
<sequence length="292" mass="32376">MPAIQRAAQPVDWAEDEDYEDSSALPGQQIISNADGTKTVITYRLEDGKKIKTTRKIRTTVVKEHVNPRVAERREWAKFGKEQGNVRGPDISTTTIGENMLFKPSMNWKANQKEEVQSGTDMKTQLKDKKVACRICKSDHFTARCPYKDTLPPMDDIAGTTTASDDVAAPDMNEVGGSRYIAPHLRKGAAGAGDKLGGASRDFGGRERDDLATLRVTNVSELAEEADLRDMFERFGRVTRVFLAKDRETGRSKGFAFVSYAERSDAAKACERMDGHGFGHLILRVEFAKRAA</sequence>
<keyword evidence="9" id="KW-1185">Reference proteome</keyword>
<organism evidence="8 9">
    <name type="scientific">Terfezia boudieri ATCC MYA-4762</name>
    <dbReference type="NCBI Taxonomy" id="1051890"/>
    <lineage>
        <taxon>Eukaryota</taxon>
        <taxon>Fungi</taxon>
        <taxon>Dikarya</taxon>
        <taxon>Ascomycota</taxon>
        <taxon>Pezizomycotina</taxon>
        <taxon>Pezizomycetes</taxon>
        <taxon>Pezizales</taxon>
        <taxon>Pezizaceae</taxon>
        <taxon>Terfezia</taxon>
    </lineage>
</organism>
<comment type="subunit">
    <text evidence="5">Component of the eukaryotic translation initiation factor 3 (eIF-3) complex.</text>
</comment>
<comment type="function">
    <text evidence="5">RNA-binding component of the eukaryotic translation initiation factor 3 (eIF-3) complex, which is involved in protein synthesis of a specialized repertoire of mRNAs and, together with other initiation factors, stimulates binding of mRNA and methionyl-tRNAi to the 40S ribosome. The eIF-3 complex specifically targets and initiates translation of a subset of mRNAs involved in cell proliferation. This subunit can bind 18S rRNA.</text>
</comment>
<dbReference type="SUPFAM" id="SSF54928">
    <property type="entry name" value="RNA-binding domain, RBD"/>
    <property type="match status" value="1"/>
</dbReference>
<dbReference type="InterPro" id="IPR000504">
    <property type="entry name" value="RRM_dom"/>
</dbReference>
<comment type="subcellular location">
    <subcellularLocation>
        <location evidence="5">Cytoplasm</location>
    </subcellularLocation>
</comment>
<evidence type="ECO:0000313" key="8">
    <source>
        <dbReference type="EMBL" id="RPB26057.1"/>
    </source>
</evidence>
<comment type="similarity">
    <text evidence="5">Belongs to the eIF-3 subunit G family.</text>
</comment>
<dbReference type="InParanoid" id="A0A3N4LT23"/>
<dbReference type="SMART" id="SM00360">
    <property type="entry name" value="RRM"/>
    <property type="match status" value="1"/>
</dbReference>
<dbReference type="AlphaFoldDB" id="A0A3N4LT23"/>
<dbReference type="InterPro" id="IPR034240">
    <property type="entry name" value="eIF3G_RRM"/>
</dbReference>
<name>A0A3N4LT23_9PEZI</name>
<evidence type="ECO:0000256" key="5">
    <source>
        <dbReference type="HAMAP-Rule" id="MF_03006"/>
    </source>
</evidence>
<protein>
    <recommendedName>
        <fullName evidence="5">Eukaryotic translation initiation factor 3 subunit G</fullName>
        <shortName evidence="5">eIF3g</shortName>
    </recommendedName>
    <alternativeName>
        <fullName evidence="5">Eukaryotic translation initiation factor 3 RNA-binding subunit</fullName>
        <shortName evidence="5">eIF-3 RNA-binding subunit</shortName>
    </alternativeName>
    <alternativeName>
        <fullName evidence="5">Translation initiation factor eIF3 p33 subunit homolog</fullName>
        <shortName evidence="5">eIF3 p33 homolog</shortName>
    </alternativeName>
</protein>
<dbReference type="GO" id="GO:0003723">
    <property type="term" value="F:RNA binding"/>
    <property type="evidence" value="ECO:0007669"/>
    <property type="project" value="UniProtKB-UniRule"/>
</dbReference>
<evidence type="ECO:0000256" key="4">
    <source>
        <dbReference type="ARBA" id="ARBA00022917"/>
    </source>
</evidence>
<feature type="domain" description="RRM" evidence="7">
    <location>
        <begin position="212"/>
        <end position="290"/>
    </location>
</feature>
<dbReference type="InterPro" id="IPR012677">
    <property type="entry name" value="Nucleotide-bd_a/b_plait_sf"/>
</dbReference>
<keyword evidence="4 5" id="KW-0648">Protein biosynthesis</keyword>
<dbReference type="GO" id="GO:0016282">
    <property type="term" value="C:eukaryotic 43S preinitiation complex"/>
    <property type="evidence" value="ECO:0007669"/>
    <property type="project" value="UniProtKB-UniRule"/>
</dbReference>
<keyword evidence="1 5" id="KW-0963">Cytoplasm</keyword>
<proteinExistence type="inferred from homology"/>
<dbReference type="HAMAP" id="MF_03006">
    <property type="entry name" value="eIF3g"/>
    <property type="match status" value="1"/>
</dbReference>
<dbReference type="CDD" id="cd12408">
    <property type="entry name" value="RRM_eIF3G_like"/>
    <property type="match status" value="1"/>
</dbReference>
<dbReference type="GO" id="GO:0001732">
    <property type="term" value="P:formation of cytoplasmic translation initiation complex"/>
    <property type="evidence" value="ECO:0007669"/>
    <property type="project" value="UniProtKB-UniRule"/>
</dbReference>
<gene>
    <name evidence="5" type="primary">TIF35</name>
    <name evidence="8" type="ORF">L211DRAFT_836149</name>
</gene>
<dbReference type="Pfam" id="PF00076">
    <property type="entry name" value="RRM_1"/>
    <property type="match status" value="1"/>
</dbReference>
<evidence type="ECO:0000313" key="9">
    <source>
        <dbReference type="Proteomes" id="UP000267821"/>
    </source>
</evidence>
<dbReference type="Gene3D" id="3.30.70.330">
    <property type="match status" value="1"/>
</dbReference>
<dbReference type="InterPro" id="IPR035979">
    <property type="entry name" value="RBD_domain_sf"/>
</dbReference>
<dbReference type="FunFam" id="3.30.70.330:FF:000328">
    <property type="entry name" value="Eukaryotic translation initiation factor 3 subunit G"/>
    <property type="match status" value="1"/>
</dbReference>
<dbReference type="STRING" id="1051890.A0A3N4LT23"/>
<accession>A0A3N4LT23</accession>
<evidence type="ECO:0000259" key="7">
    <source>
        <dbReference type="PROSITE" id="PS50102"/>
    </source>
</evidence>
<keyword evidence="2 5" id="KW-0396">Initiation factor</keyword>
<dbReference type="GO" id="GO:0033290">
    <property type="term" value="C:eukaryotic 48S preinitiation complex"/>
    <property type="evidence" value="ECO:0007669"/>
    <property type="project" value="UniProtKB-UniRule"/>
</dbReference>
<evidence type="ECO:0000256" key="1">
    <source>
        <dbReference type="ARBA" id="ARBA00022490"/>
    </source>
</evidence>
<dbReference type="CDD" id="cd12933">
    <property type="entry name" value="eIF3G"/>
    <property type="match status" value="1"/>
</dbReference>
<dbReference type="FunCoup" id="A0A3N4LT23">
    <property type="interactions" value="1103"/>
</dbReference>
<dbReference type="EMBL" id="ML121536">
    <property type="protein sequence ID" value="RPB26057.1"/>
    <property type="molecule type" value="Genomic_DNA"/>
</dbReference>
<evidence type="ECO:0000256" key="3">
    <source>
        <dbReference type="ARBA" id="ARBA00022884"/>
    </source>
</evidence>
<reference evidence="8 9" key="1">
    <citation type="journal article" date="2018" name="Nat. Ecol. Evol.">
        <title>Pezizomycetes genomes reveal the molecular basis of ectomycorrhizal truffle lifestyle.</title>
        <authorList>
            <person name="Murat C."/>
            <person name="Payen T."/>
            <person name="Noel B."/>
            <person name="Kuo A."/>
            <person name="Morin E."/>
            <person name="Chen J."/>
            <person name="Kohler A."/>
            <person name="Krizsan K."/>
            <person name="Balestrini R."/>
            <person name="Da Silva C."/>
            <person name="Montanini B."/>
            <person name="Hainaut M."/>
            <person name="Levati E."/>
            <person name="Barry K.W."/>
            <person name="Belfiori B."/>
            <person name="Cichocki N."/>
            <person name="Clum A."/>
            <person name="Dockter R.B."/>
            <person name="Fauchery L."/>
            <person name="Guy J."/>
            <person name="Iotti M."/>
            <person name="Le Tacon F."/>
            <person name="Lindquist E.A."/>
            <person name="Lipzen A."/>
            <person name="Malagnac F."/>
            <person name="Mello A."/>
            <person name="Molinier V."/>
            <person name="Miyauchi S."/>
            <person name="Poulain J."/>
            <person name="Riccioni C."/>
            <person name="Rubini A."/>
            <person name="Sitrit Y."/>
            <person name="Splivallo R."/>
            <person name="Traeger S."/>
            <person name="Wang M."/>
            <person name="Zifcakova L."/>
            <person name="Wipf D."/>
            <person name="Zambonelli A."/>
            <person name="Paolocci F."/>
            <person name="Nowrousian M."/>
            <person name="Ottonello S."/>
            <person name="Baldrian P."/>
            <person name="Spatafora J.W."/>
            <person name="Henrissat B."/>
            <person name="Nagy L.G."/>
            <person name="Aury J.M."/>
            <person name="Wincker P."/>
            <person name="Grigoriev I.V."/>
            <person name="Bonfante P."/>
            <person name="Martin F.M."/>
        </authorList>
    </citation>
    <scope>NUCLEOTIDE SEQUENCE [LARGE SCALE GENOMIC DNA]</scope>
    <source>
        <strain evidence="8 9">ATCC MYA-4762</strain>
    </source>
</reference>
<keyword evidence="3 6" id="KW-0694">RNA-binding</keyword>
<dbReference type="PANTHER" id="PTHR10352">
    <property type="entry name" value="EUKARYOTIC TRANSLATION INITIATION FACTOR 3 SUBUNIT G"/>
    <property type="match status" value="1"/>
</dbReference>
<dbReference type="OrthoDB" id="639027at2759"/>
<evidence type="ECO:0000256" key="2">
    <source>
        <dbReference type="ARBA" id="ARBA00022540"/>
    </source>
</evidence>
<dbReference type="GO" id="GO:0003743">
    <property type="term" value="F:translation initiation factor activity"/>
    <property type="evidence" value="ECO:0007669"/>
    <property type="project" value="UniProtKB-UniRule"/>
</dbReference>
<dbReference type="GO" id="GO:0005852">
    <property type="term" value="C:eukaryotic translation initiation factor 3 complex"/>
    <property type="evidence" value="ECO:0007669"/>
    <property type="project" value="UniProtKB-UniRule"/>
</dbReference>
<dbReference type="InterPro" id="IPR017334">
    <property type="entry name" value="eIF3_g"/>
</dbReference>
<dbReference type="PROSITE" id="PS50102">
    <property type="entry name" value="RRM"/>
    <property type="match status" value="1"/>
</dbReference>
<dbReference type="Pfam" id="PF12353">
    <property type="entry name" value="eIF3g"/>
    <property type="match status" value="1"/>
</dbReference>
<evidence type="ECO:0000256" key="6">
    <source>
        <dbReference type="PROSITE-ProRule" id="PRU00176"/>
    </source>
</evidence>
<dbReference type="PIRSF" id="PIRSF037949">
    <property type="entry name" value="Transl_init_eIF-3_RNA-bind"/>
    <property type="match status" value="1"/>
</dbReference>